<comment type="caution">
    <text evidence="2">The sequence shown here is derived from an EMBL/GenBank/DDBJ whole genome shotgun (WGS) entry which is preliminary data.</text>
</comment>
<evidence type="ECO:0000313" key="2">
    <source>
        <dbReference type="EMBL" id="MFD1607249.1"/>
    </source>
</evidence>
<reference evidence="3" key="1">
    <citation type="journal article" date="2019" name="Int. J. Syst. Evol. Microbiol.">
        <title>The Global Catalogue of Microorganisms (GCM) 10K type strain sequencing project: providing services to taxonomists for standard genome sequencing and annotation.</title>
        <authorList>
            <consortium name="The Broad Institute Genomics Platform"/>
            <consortium name="The Broad Institute Genome Sequencing Center for Infectious Disease"/>
            <person name="Wu L."/>
            <person name="Ma J."/>
        </authorList>
    </citation>
    <scope>NUCLEOTIDE SEQUENCE [LARGE SCALE GENOMIC DNA]</scope>
    <source>
        <strain evidence="3">CGMCC 1.12376</strain>
    </source>
</reference>
<organism evidence="2 3">
    <name type="scientific">Oceanobacillus luteolus</name>
    <dbReference type="NCBI Taxonomy" id="1274358"/>
    <lineage>
        <taxon>Bacteria</taxon>
        <taxon>Bacillati</taxon>
        <taxon>Bacillota</taxon>
        <taxon>Bacilli</taxon>
        <taxon>Bacillales</taxon>
        <taxon>Bacillaceae</taxon>
        <taxon>Oceanobacillus</taxon>
    </lineage>
</organism>
<protein>
    <submittedName>
        <fullName evidence="2">Uncharacterized protein</fullName>
    </submittedName>
</protein>
<name>A0ABW4HQZ8_9BACI</name>
<keyword evidence="1" id="KW-1133">Transmembrane helix</keyword>
<dbReference type="EMBL" id="JBHUDE010000032">
    <property type="protein sequence ID" value="MFD1607249.1"/>
    <property type="molecule type" value="Genomic_DNA"/>
</dbReference>
<keyword evidence="1" id="KW-0472">Membrane</keyword>
<keyword evidence="1" id="KW-0812">Transmembrane</keyword>
<dbReference type="Proteomes" id="UP001597221">
    <property type="component" value="Unassembled WGS sequence"/>
</dbReference>
<gene>
    <name evidence="2" type="ORF">ACFSBH_06260</name>
</gene>
<sequence>MRNIHLDSEDKLIDSITSIYKNLWPCFLGLSVPGLGFFVYFILNWSSQYLEAIPSFIEVLMNLMLIMLLLATLLPLTVATVLFYRLFNLKNNARKNKLAFKKAHIKGFKSGFYKFFAP</sequence>
<accession>A0ABW4HQZ8</accession>
<proteinExistence type="predicted"/>
<feature type="transmembrane region" description="Helical" evidence="1">
    <location>
        <begin position="63"/>
        <end position="87"/>
    </location>
</feature>
<keyword evidence="3" id="KW-1185">Reference proteome</keyword>
<dbReference type="RefSeq" id="WP_379596605.1">
    <property type="nucleotide sequence ID" value="NZ_JBHUDE010000032.1"/>
</dbReference>
<feature type="transmembrane region" description="Helical" evidence="1">
    <location>
        <begin position="21"/>
        <end position="43"/>
    </location>
</feature>
<evidence type="ECO:0000256" key="1">
    <source>
        <dbReference type="SAM" id="Phobius"/>
    </source>
</evidence>
<evidence type="ECO:0000313" key="3">
    <source>
        <dbReference type="Proteomes" id="UP001597221"/>
    </source>
</evidence>